<evidence type="ECO:0000313" key="3">
    <source>
        <dbReference type="Proteomes" id="UP001249851"/>
    </source>
</evidence>
<protein>
    <submittedName>
        <fullName evidence="2">Uncharacterized protein</fullName>
    </submittedName>
</protein>
<reference evidence="2" key="2">
    <citation type="journal article" date="2023" name="Science">
        <title>Genomic signatures of disease resistance in endangered staghorn corals.</title>
        <authorList>
            <person name="Vollmer S.V."/>
            <person name="Selwyn J.D."/>
            <person name="Despard B.A."/>
            <person name="Roesel C.L."/>
        </authorList>
    </citation>
    <scope>NUCLEOTIDE SEQUENCE</scope>
    <source>
        <strain evidence="2">K2</strain>
    </source>
</reference>
<feature type="compositionally biased region" description="Basic and acidic residues" evidence="1">
    <location>
        <begin position="31"/>
        <end position="52"/>
    </location>
</feature>
<dbReference type="AlphaFoldDB" id="A0AAD9PVN6"/>
<dbReference type="EMBL" id="JARQWQ010000118">
    <property type="protein sequence ID" value="KAK2549929.1"/>
    <property type="molecule type" value="Genomic_DNA"/>
</dbReference>
<name>A0AAD9PVN6_ACRCE</name>
<gene>
    <name evidence="2" type="ORF">P5673_029533</name>
</gene>
<dbReference type="Proteomes" id="UP001249851">
    <property type="component" value="Unassembled WGS sequence"/>
</dbReference>
<reference evidence="2" key="1">
    <citation type="journal article" date="2023" name="G3 (Bethesda)">
        <title>Whole genome assembly and annotation of the endangered Caribbean coral Acropora cervicornis.</title>
        <authorList>
            <person name="Selwyn J.D."/>
            <person name="Vollmer S.V."/>
        </authorList>
    </citation>
    <scope>NUCLEOTIDE SEQUENCE</scope>
    <source>
        <strain evidence="2">K2</strain>
    </source>
</reference>
<proteinExistence type="predicted"/>
<keyword evidence="3" id="KW-1185">Reference proteome</keyword>
<feature type="region of interest" description="Disordered" evidence="1">
    <location>
        <begin position="1"/>
        <end position="85"/>
    </location>
</feature>
<evidence type="ECO:0000256" key="1">
    <source>
        <dbReference type="SAM" id="MobiDB-lite"/>
    </source>
</evidence>
<accession>A0AAD9PVN6</accession>
<evidence type="ECO:0000313" key="2">
    <source>
        <dbReference type="EMBL" id="KAK2549929.1"/>
    </source>
</evidence>
<sequence>MLISTLEPREKKSRCEDMEDPNHDRKHKTKEKTLPRERDRKRTYRHKEENHRNKPQNSKPKSKNKWRTDESPRMQHCAALKSKHK</sequence>
<organism evidence="2 3">
    <name type="scientific">Acropora cervicornis</name>
    <name type="common">Staghorn coral</name>
    <dbReference type="NCBI Taxonomy" id="6130"/>
    <lineage>
        <taxon>Eukaryota</taxon>
        <taxon>Metazoa</taxon>
        <taxon>Cnidaria</taxon>
        <taxon>Anthozoa</taxon>
        <taxon>Hexacorallia</taxon>
        <taxon>Scleractinia</taxon>
        <taxon>Astrocoeniina</taxon>
        <taxon>Acroporidae</taxon>
        <taxon>Acropora</taxon>
    </lineage>
</organism>
<feature type="compositionally biased region" description="Basic and acidic residues" evidence="1">
    <location>
        <begin position="7"/>
        <end position="23"/>
    </location>
</feature>
<comment type="caution">
    <text evidence="2">The sequence shown here is derived from an EMBL/GenBank/DDBJ whole genome shotgun (WGS) entry which is preliminary data.</text>
</comment>